<evidence type="ECO:0000259" key="1">
    <source>
        <dbReference type="PROSITE" id="PS51186"/>
    </source>
</evidence>
<dbReference type="AlphaFoldDB" id="A0A426UXS2"/>
<dbReference type="CDD" id="cd04301">
    <property type="entry name" value="NAT_SF"/>
    <property type="match status" value="1"/>
</dbReference>
<evidence type="ECO:0000313" key="3">
    <source>
        <dbReference type="Proteomes" id="UP000277256"/>
    </source>
</evidence>
<dbReference type="Proteomes" id="UP000277256">
    <property type="component" value="Unassembled WGS sequence"/>
</dbReference>
<feature type="domain" description="N-acetyltransferase" evidence="1">
    <location>
        <begin position="2"/>
        <end position="157"/>
    </location>
</feature>
<dbReference type="InterPro" id="IPR000182">
    <property type="entry name" value="GNAT_dom"/>
</dbReference>
<organism evidence="2 3">
    <name type="scientific">Glycomyces terrestris</name>
    <dbReference type="NCBI Taxonomy" id="2493553"/>
    <lineage>
        <taxon>Bacteria</taxon>
        <taxon>Bacillati</taxon>
        <taxon>Actinomycetota</taxon>
        <taxon>Actinomycetes</taxon>
        <taxon>Glycomycetales</taxon>
        <taxon>Glycomycetaceae</taxon>
        <taxon>Glycomyces</taxon>
    </lineage>
</organism>
<keyword evidence="3" id="KW-1185">Reference proteome</keyword>
<proteinExistence type="predicted"/>
<keyword evidence="2" id="KW-0808">Transferase</keyword>
<dbReference type="OrthoDB" id="5243104at2"/>
<reference evidence="2 3" key="1">
    <citation type="submission" date="2018-12" db="EMBL/GenBank/DDBJ databases">
        <title>Glycomyces sp. YIM 121974 draft genome.</title>
        <authorList>
            <person name="Li Q."/>
        </authorList>
    </citation>
    <scope>NUCLEOTIDE SEQUENCE [LARGE SCALE GENOMIC DNA]</scope>
    <source>
        <strain evidence="2 3">YIM 121974</strain>
    </source>
</reference>
<dbReference type="GO" id="GO:0016747">
    <property type="term" value="F:acyltransferase activity, transferring groups other than amino-acyl groups"/>
    <property type="evidence" value="ECO:0007669"/>
    <property type="project" value="InterPro"/>
</dbReference>
<name>A0A426UXS2_9ACTN</name>
<dbReference type="RefSeq" id="WP_125247880.1">
    <property type="nucleotide sequence ID" value="NZ_RSEB01000003.1"/>
</dbReference>
<comment type="caution">
    <text evidence="2">The sequence shown here is derived from an EMBL/GenBank/DDBJ whole genome shotgun (WGS) entry which is preliminary data.</text>
</comment>
<protein>
    <submittedName>
        <fullName evidence="2">GNAT family N-acetyltransferase</fullName>
    </submittedName>
</protein>
<dbReference type="Pfam" id="PF00583">
    <property type="entry name" value="Acetyltransf_1"/>
    <property type="match status" value="1"/>
</dbReference>
<gene>
    <name evidence="2" type="ORF">EIW28_11670</name>
</gene>
<dbReference type="InterPro" id="IPR016181">
    <property type="entry name" value="Acyl_CoA_acyltransferase"/>
</dbReference>
<dbReference type="SUPFAM" id="SSF55729">
    <property type="entry name" value="Acyl-CoA N-acyltransferases (Nat)"/>
    <property type="match status" value="1"/>
</dbReference>
<evidence type="ECO:0000313" key="2">
    <source>
        <dbReference type="EMBL" id="RRR99366.1"/>
    </source>
</evidence>
<sequence length="157" mass="17401">MTEIRFAGPGDIDEIVRLRGIMLSQWMDTADNGWHADTAAVIARRLAEPEPSMVIPAVDAPDGSGALAACAVGLVDERLPSPRNRSGRFGLVINVVTDPRWRRRGFGRACMDALMDWYEARDVRILELTATEAGEGLYRSFGFERLGDAVMMRRTSF</sequence>
<dbReference type="Gene3D" id="3.40.630.30">
    <property type="match status" value="1"/>
</dbReference>
<accession>A0A426UXS2</accession>
<dbReference type="EMBL" id="RSEB01000003">
    <property type="protein sequence ID" value="RRR99366.1"/>
    <property type="molecule type" value="Genomic_DNA"/>
</dbReference>
<dbReference type="PROSITE" id="PS51186">
    <property type="entry name" value="GNAT"/>
    <property type="match status" value="1"/>
</dbReference>